<gene>
    <name evidence="1" type="ORF">GCM10017567_74360</name>
</gene>
<name>A0ABQ3KRB7_9PSEU</name>
<keyword evidence="2" id="KW-1185">Reference proteome</keyword>
<reference evidence="2" key="1">
    <citation type="journal article" date="2019" name="Int. J. Syst. Evol. Microbiol.">
        <title>The Global Catalogue of Microorganisms (GCM) 10K type strain sequencing project: providing services to taxonomists for standard genome sequencing and annotation.</title>
        <authorList>
            <consortium name="The Broad Institute Genomics Platform"/>
            <consortium name="The Broad Institute Genome Sequencing Center for Infectious Disease"/>
            <person name="Wu L."/>
            <person name="Ma J."/>
        </authorList>
    </citation>
    <scope>NUCLEOTIDE SEQUENCE [LARGE SCALE GENOMIC DNA]</scope>
    <source>
        <strain evidence="2">CGMCC 4.7680</strain>
    </source>
</reference>
<evidence type="ECO:0000313" key="1">
    <source>
        <dbReference type="EMBL" id="GHG41768.1"/>
    </source>
</evidence>
<organism evidence="1 2">
    <name type="scientific">Amycolatopsis bullii</name>
    <dbReference type="NCBI Taxonomy" id="941987"/>
    <lineage>
        <taxon>Bacteria</taxon>
        <taxon>Bacillati</taxon>
        <taxon>Actinomycetota</taxon>
        <taxon>Actinomycetes</taxon>
        <taxon>Pseudonocardiales</taxon>
        <taxon>Pseudonocardiaceae</taxon>
        <taxon>Amycolatopsis</taxon>
    </lineage>
</organism>
<protein>
    <submittedName>
        <fullName evidence="1">Uncharacterized protein</fullName>
    </submittedName>
</protein>
<dbReference type="Proteomes" id="UP000649955">
    <property type="component" value="Unassembled WGS sequence"/>
</dbReference>
<comment type="caution">
    <text evidence="1">The sequence shown here is derived from an EMBL/GenBank/DDBJ whole genome shotgun (WGS) entry which is preliminary data.</text>
</comment>
<accession>A0ABQ3KRB7</accession>
<dbReference type="EMBL" id="BNAW01000051">
    <property type="protein sequence ID" value="GHG41768.1"/>
    <property type="molecule type" value="Genomic_DNA"/>
</dbReference>
<sequence>MSPPIASAEKREHDMLKVTIDDLRRLLASSLADPVLVLTGGRMEIEPTGAKTAGASDVITRTDLRAQLDEEEATDHEFEMIAATLTTAIVQRGG</sequence>
<evidence type="ECO:0000313" key="2">
    <source>
        <dbReference type="Proteomes" id="UP000649955"/>
    </source>
</evidence>
<proteinExistence type="predicted"/>